<feature type="compositionally biased region" description="Polar residues" evidence="2">
    <location>
        <begin position="482"/>
        <end position="499"/>
    </location>
</feature>
<feature type="compositionally biased region" description="Basic and acidic residues" evidence="2">
    <location>
        <begin position="1"/>
        <end position="13"/>
    </location>
</feature>
<dbReference type="InterPro" id="IPR039767">
    <property type="entry name" value="RALBP1"/>
</dbReference>
<gene>
    <name evidence="5" type="primary">LOC100202157</name>
</gene>
<feature type="region of interest" description="Disordered" evidence="2">
    <location>
        <begin position="436"/>
        <end position="499"/>
    </location>
</feature>
<dbReference type="RefSeq" id="XP_065651607.1">
    <property type="nucleotide sequence ID" value="XM_065795535.1"/>
</dbReference>
<feature type="compositionally biased region" description="Acidic residues" evidence="2">
    <location>
        <begin position="37"/>
        <end position="46"/>
    </location>
</feature>
<dbReference type="Gene3D" id="1.10.555.10">
    <property type="entry name" value="Rho GTPase activation protein"/>
    <property type="match status" value="1"/>
</dbReference>
<dbReference type="PANTHER" id="PTHR12783">
    <property type="entry name" value="RALA BINDING PROTEIN 1 RALBP1"/>
    <property type="match status" value="1"/>
</dbReference>
<dbReference type="InterPro" id="IPR000198">
    <property type="entry name" value="RhoGAP_dom"/>
</dbReference>
<dbReference type="Pfam" id="PF00620">
    <property type="entry name" value="RhoGAP"/>
    <property type="match status" value="1"/>
</dbReference>
<accession>A0ABM4BR44</accession>
<evidence type="ECO:0000259" key="3">
    <source>
        <dbReference type="PROSITE" id="PS50238"/>
    </source>
</evidence>
<dbReference type="Gene3D" id="1.20.58.90">
    <property type="match status" value="1"/>
</dbReference>
<organism evidence="4 5">
    <name type="scientific">Hydra vulgaris</name>
    <name type="common">Hydra</name>
    <name type="synonym">Hydra attenuata</name>
    <dbReference type="NCBI Taxonomy" id="6087"/>
    <lineage>
        <taxon>Eukaryota</taxon>
        <taxon>Metazoa</taxon>
        <taxon>Cnidaria</taxon>
        <taxon>Hydrozoa</taxon>
        <taxon>Hydroidolina</taxon>
        <taxon>Anthoathecata</taxon>
        <taxon>Aplanulata</taxon>
        <taxon>Hydridae</taxon>
        <taxon>Hydra</taxon>
    </lineage>
</organism>
<protein>
    <submittedName>
        <fullName evidence="5">RalA-binding protein 1 isoform X5</fullName>
    </submittedName>
</protein>
<evidence type="ECO:0000256" key="1">
    <source>
        <dbReference type="SAM" id="Coils"/>
    </source>
</evidence>
<reference evidence="5" key="1">
    <citation type="submission" date="2025-08" db="UniProtKB">
        <authorList>
            <consortium name="RefSeq"/>
        </authorList>
    </citation>
    <scope>IDENTIFICATION</scope>
</reference>
<feature type="region of interest" description="Disordered" evidence="2">
    <location>
        <begin position="1"/>
        <end position="87"/>
    </location>
</feature>
<sequence length="703" mass="80399">MADIKEKDNDGSKEAGSPKAPNKKDKKKYHAFRSDGDDSSDQDEIDSPVAKTQKVKKDRNSFKVKIKSMKGKKKDKEKKKKVKKTADDIEDGTVSREVIFGVPLELAVERSAFPDKIPLPRIVRDCIQHIEETGLETEGLYRVSGIKSKVDQMKQLYDEGKPVSFIDVDPCATSSLLKLYLRELPSSVLTTRLAPIFDSCVGLTDVNEQVRRFQQLINDLPCPNRTLLAWLFTHFSHVMQKHSANKMSIQNLTIVFSPTMSISHGVLNIFFEHTPEFFPDTELVRYVPPLKKEDNDDYPEDVADLQDLLKENEMVLTDLHDRVNQGCQDKEVMEELWERQRKSTQIKRKIKAKVQREKQNRESLIHEEECNISNLHDKTDTEAKEIQKNVEKSPLNQNLLSSKVNTNIKNNIKSNSDINLSEIKSEIVMYSNLHSTSTPINIPSQKIRKSPNKSSSQLQLHSNPDAISNSINIQSKNIESSPNKSSSQQQLHSNPDSISNSINVQFKNIERSPNKSSSQQLLHSSLNSLSNSINIQSNVLEKSPFKNSSQFGCVKNESEKPKDTTNLKNPLQEQIDEIKKLQLEEKQLMFENEELLKIEESLHKKIQQEKLEVENLKARIFEFENCKTSTSSSSSSSTNSLFNDTERIYNEVDNMELEQNLKDLECRNKELELENNDIILKIIEECNLCAKIMAKIRLLETEQ</sequence>
<dbReference type="InterPro" id="IPR008936">
    <property type="entry name" value="Rho_GTPase_activation_prot"/>
</dbReference>
<feature type="compositionally biased region" description="Low complexity" evidence="2">
    <location>
        <begin position="467"/>
        <end position="481"/>
    </location>
</feature>
<dbReference type="PANTHER" id="PTHR12783:SF5">
    <property type="entry name" value="RALA-BINDING PROTEIN 1"/>
    <property type="match status" value="1"/>
</dbReference>
<dbReference type="Proteomes" id="UP001652625">
    <property type="component" value="Chromosome 04"/>
</dbReference>
<dbReference type="GeneID" id="100202157"/>
<evidence type="ECO:0000313" key="5">
    <source>
        <dbReference type="RefSeq" id="XP_065651607.1"/>
    </source>
</evidence>
<dbReference type="SUPFAM" id="SSF48350">
    <property type="entry name" value="GTPase activation domain, GAP"/>
    <property type="match status" value="1"/>
</dbReference>
<evidence type="ECO:0000313" key="4">
    <source>
        <dbReference type="Proteomes" id="UP001652625"/>
    </source>
</evidence>
<feature type="domain" description="Rho-GAP" evidence="3">
    <location>
        <begin position="102"/>
        <end position="298"/>
    </location>
</feature>
<keyword evidence="4" id="KW-1185">Reference proteome</keyword>
<feature type="compositionally biased region" description="Polar residues" evidence="2">
    <location>
        <begin position="452"/>
        <end position="466"/>
    </location>
</feature>
<proteinExistence type="predicted"/>
<feature type="compositionally biased region" description="Basic residues" evidence="2">
    <location>
        <begin position="53"/>
        <end position="83"/>
    </location>
</feature>
<name>A0ABM4BR44_HYDVU</name>
<feature type="coiled-coil region" evidence="1">
    <location>
        <begin position="571"/>
        <end position="626"/>
    </location>
</feature>
<dbReference type="PROSITE" id="PS50238">
    <property type="entry name" value="RHOGAP"/>
    <property type="match status" value="1"/>
</dbReference>
<dbReference type="SMART" id="SM00324">
    <property type="entry name" value="RhoGAP"/>
    <property type="match status" value="1"/>
</dbReference>
<evidence type="ECO:0000256" key="2">
    <source>
        <dbReference type="SAM" id="MobiDB-lite"/>
    </source>
</evidence>
<keyword evidence="1" id="KW-0175">Coiled coil</keyword>
<feature type="coiled-coil region" evidence="1">
    <location>
        <begin position="654"/>
        <end position="681"/>
    </location>
</feature>